<dbReference type="InterPro" id="IPR050351">
    <property type="entry name" value="BphY/WalK/GraS-like"/>
</dbReference>
<evidence type="ECO:0000256" key="7">
    <source>
        <dbReference type="ARBA" id="ARBA00023136"/>
    </source>
</evidence>
<dbReference type="Pfam" id="PF00512">
    <property type="entry name" value="HisKA"/>
    <property type="match status" value="1"/>
</dbReference>
<dbReference type="Proteomes" id="UP000654345">
    <property type="component" value="Unassembled WGS sequence"/>
</dbReference>
<evidence type="ECO:0000259" key="9">
    <source>
        <dbReference type="PROSITE" id="PS50109"/>
    </source>
</evidence>
<evidence type="ECO:0000256" key="2">
    <source>
        <dbReference type="ARBA" id="ARBA00012438"/>
    </source>
</evidence>
<dbReference type="PROSITE" id="PS50113">
    <property type="entry name" value="PAC"/>
    <property type="match status" value="1"/>
</dbReference>
<gene>
    <name evidence="11" type="ORF">KSB_34570</name>
</gene>
<dbReference type="Pfam" id="PF02518">
    <property type="entry name" value="HATPase_c"/>
    <property type="match status" value="1"/>
</dbReference>
<evidence type="ECO:0000256" key="1">
    <source>
        <dbReference type="ARBA" id="ARBA00000085"/>
    </source>
</evidence>
<keyword evidence="8" id="KW-0812">Transmembrane</keyword>
<dbReference type="CDD" id="cd00130">
    <property type="entry name" value="PAS"/>
    <property type="match status" value="1"/>
</dbReference>
<evidence type="ECO:0000256" key="3">
    <source>
        <dbReference type="ARBA" id="ARBA00022553"/>
    </source>
</evidence>
<reference evidence="11 12" key="1">
    <citation type="journal article" date="2021" name="Int. J. Syst. Evol. Microbiol.">
        <title>Reticulibacter mediterranei gen. nov., sp. nov., within the new family Reticulibacteraceae fam. nov., and Ktedonospora formicarum gen. nov., sp. nov., Ktedonobacter robiniae sp. nov., Dictyobacter formicarum sp. nov. and Dictyobacter arantiisoli sp. nov., belonging to the class Ktedonobacteria.</title>
        <authorList>
            <person name="Yabe S."/>
            <person name="Zheng Y."/>
            <person name="Wang C.M."/>
            <person name="Sakai Y."/>
            <person name="Abe K."/>
            <person name="Yokota A."/>
            <person name="Donadio S."/>
            <person name="Cavaletti L."/>
            <person name="Monciardini P."/>
        </authorList>
    </citation>
    <scope>NUCLEOTIDE SEQUENCE [LARGE SCALE GENOMIC DNA]</scope>
    <source>
        <strain evidence="11 12">SOSP1-30</strain>
    </source>
</reference>
<evidence type="ECO:0000313" key="11">
    <source>
        <dbReference type="EMBL" id="GHO54982.1"/>
    </source>
</evidence>
<keyword evidence="6" id="KW-0902">Two-component regulatory system</keyword>
<dbReference type="InterPro" id="IPR003661">
    <property type="entry name" value="HisK_dim/P_dom"/>
</dbReference>
<dbReference type="InterPro" id="IPR000700">
    <property type="entry name" value="PAS-assoc_C"/>
</dbReference>
<evidence type="ECO:0000256" key="8">
    <source>
        <dbReference type="SAM" id="Phobius"/>
    </source>
</evidence>
<feature type="domain" description="Histidine kinase" evidence="9">
    <location>
        <begin position="334"/>
        <end position="567"/>
    </location>
</feature>
<dbReference type="SUPFAM" id="SSF55785">
    <property type="entry name" value="PYP-like sensor domain (PAS domain)"/>
    <property type="match status" value="2"/>
</dbReference>
<dbReference type="SUPFAM" id="SSF55874">
    <property type="entry name" value="ATPase domain of HSP90 chaperone/DNA topoisomerase II/histidine kinase"/>
    <property type="match status" value="1"/>
</dbReference>
<dbReference type="PRINTS" id="PR00344">
    <property type="entry name" value="BCTRLSENSOR"/>
</dbReference>
<dbReference type="PANTHER" id="PTHR42878">
    <property type="entry name" value="TWO-COMPONENT HISTIDINE KINASE"/>
    <property type="match status" value="1"/>
</dbReference>
<keyword evidence="3" id="KW-0597">Phosphoprotein</keyword>
<keyword evidence="4" id="KW-0808">Transferase</keyword>
<dbReference type="PANTHER" id="PTHR42878:SF13">
    <property type="entry name" value="HISTIDINE KINASE"/>
    <property type="match status" value="1"/>
</dbReference>
<dbReference type="CDD" id="cd00075">
    <property type="entry name" value="HATPase"/>
    <property type="match status" value="1"/>
</dbReference>
<evidence type="ECO:0000256" key="6">
    <source>
        <dbReference type="ARBA" id="ARBA00023012"/>
    </source>
</evidence>
<keyword evidence="7 8" id="KW-0472">Membrane</keyword>
<dbReference type="SMART" id="SM00388">
    <property type="entry name" value="HisKA"/>
    <property type="match status" value="1"/>
</dbReference>
<dbReference type="EMBL" id="BNJG01000001">
    <property type="protein sequence ID" value="GHO54982.1"/>
    <property type="molecule type" value="Genomic_DNA"/>
</dbReference>
<comment type="catalytic activity">
    <reaction evidence="1">
        <text>ATP + protein L-histidine = ADP + protein N-phospho-L-histidine.</text>
        <dbReference type="EC" id="2.7.13.3"/>
    </reaction>
</comment>
<dbReference type="PROSITE" id="PS50109">
    <property type="entry name" value="HIS_KIN"/>
    <property type="match status" value="1"/>
</dbReference>
<keyword evidence="8" id="KW-1133">Transmembrane helix</keyword>
<protein>
    <recommendedName>
        <fullName evidence="2">histidine kinase</fullName>
        <ecNumber evidence="2">2.7.13.3</ecNumber>
    </recommendedName>
</protein>
<dbReference type="EC" id="2.7.13.3" evidence="2"/>
<dbReference type="Gene3D" id="3.30.450.20">
    <property type="entry name" value="PAS domain"/>
    <property type="match status" value="2"/>
</dbReference>
<evidence type="ECO:0000256" key="5">
    <source>
        <dbReference type="ARBA" id="ARBA00022777"/>
    </source>
</evidence>
<comment type="caution">
    <text evidence="11">The sequence shown here is derived from an EMBL/GenBank/DDBJ whole genome shotgun (WGS) entry which is preliminary data.</text>
</comment>
<dbReference type="Pfam" id="PF08448">
    <property type="entry name" value="PAS_4"/>
    <property type="match status" value="1"/>
</dbReference>
<dbReference type="Gene3D" id="1.10.287.130">
    <property type="match status" value="1"/>
</dbReference>
<dbReference type="SUPFAM" id="SSF47384">
    <property type="entry name" value="Homodimeric domain of signal transducing histidine kinase"/>
    <property type="match status" value="1"/>
</dbReference>
<evidence type="ECO:0000256" key="4">
    <source>
        <dbReference type="ARBA" id="ARBA00022679"/>
    </source>
</evidence>
<dbReference type="InterPro" id="IPR005467">
    <property type="entry name" value="His_kinase_dom"/>
</dbReference>
<dbReference type="InterPro" id="IPR013656">
    <property type="entry name" value="PAS_4"/>
</dbReference>
<feature type="transmembrane region" description="Helical" evidence="8">
    <location>
        <begin position="17"/>
        <end position="41"/>
    </location>
</feature>
<keyword evidence="5" id="KW-0418">Kinase</keyword>
<accession>A0ABQ3UQM0</accession>
<feature type="domain" description="PAC" evidence="10">
    <location>
        <begin position="264"/>
        <end position="316"/>
    </location>
</feature>
<dbReference type="SMART" id="SM00387">
    <property type="entry name" value="HATPase_c"/>
    <property type="match status" value="1"/>
</dbReference>
<dbReference type="InterPro" id="IPR004358">
    <property type="entry name" value="Sig_transdc_His_kin-like_C"/>
</dbReference>
<evidence type="ECO:0000259" key="10">
    <source>
        <dbReference type="PROSITE" id="PS50113"/>
    </source>
</evidence>
<dbReference type="InterPro" id="IPR003594">
    <property type="entry name" value="HATPase_dom"/>
</dbReference>
<organism evidence="11 12">
    <name type="scientific">Ktedonobacter robiniae</name>
    <dbReference type="NCBI Taxonomy" id="2778365"/>
    <lineage>
        <taxon>Bacteria</taxon>
        <taxon>Bacillati</taxon>
        <taxon>Chloroflexota</taxon>
        <taxon>Ktedonobacteria</taxon>
        <taxon>Ktedonobacterales</taxon>
        <taxon>Ktedonobacteraceae</taxon>
        <taxon>Ktedonobacter</taxon>
    </lineage>
</organism>
<keyword evidence="12" id="KW-1185">Reference proteome</keyword>
<dbReference type="Gene3D" id="3.30.565.10">
    <property type="entry name" value="Histidine kinase-like ATPase, C-terminal domain"/>
    <property type="match status" value="1"/>
</dbReference>
<dbReference type="CDD" id="cd00082">
    <property type="entry name" value="HisKA"/>
    <property type="match status" value="1"/>
</dbReference>
<sequence length="569" mass="62661">MFITLFLKTLFTASPSLLFGGVVLVQYGIVMAVICLFVLYVRRMRLHADQVQRRLDALLEVSPEAISVYDSTGRLVQCNRATRALLRSSQFEHTPDEARDESDPQVTDFSQAYHPLSRALSGEAVAGYEVRLLDGRRRGQVLSVAGIPISQCDGKIEGAVLIAQDISALQALRREAVAQTKKCQALLNAVTDAAYVLDCKGHIIQTNMSARLALLKMEGGALSSASLVMPSLECQILDPQGGSLWPDALPLKRVLRGEELVDEQKVELQVHAHGMSDLWLSVSGVPIIGDEGYICGAILIVRDITQERSPGLQVESSSQTNQPGQPPLDQFLSIVSHELRTPLTTISMSLQYSRLLLSNTTQTLLADDPLREKLQEIHHLLGRAERQVGVQNRIINDVFELSSIQSSRFLLQPVACELQSTLSLLVSDYQSSHPERVITFVPPVSAQPIPTEIDVERITQVLNNYMNNACKYTPPVTPIEVSVEVTQEEVRVLVRDEGPGLTAEEQEQVWKLFYRVPGVEANEGASKGAGLGLYICQVIVEQHQGRVGVESTPGVGSIFWFTLPLKRET</sequence>
<dbReference type="NCBIfam" id="TIGR00229">
    <property type="entry name" value="sensory_box"/>
    <property type="match status" value="1"/>
</dbReference>
<dbReference type="InterPro" id="IPR035965">
    <property type="entry name" value="PAS-like_dom_sf"/>
</dbReference>
<name>A0ABQ3UQM0_9CHLR</name>
<dbReference type="InterPro" id="IPR036890">
    <property type="entry name" value="HATPase_C_sf"/>
</dbReference>
<dbReference type="InterPro" id="IPR036097">
    <property type="entry name" value="HisK_dim/P_sf"/>
</dbReference>
<dbReference type="InterPro" id="IPR000014">
    <property type="entry name" value="PAS"/>
</dbReference>
<proteinExistence type="predicted"/>
<evidence type="ECO:0000313" key="12">
    <source>
        <dbReference type="Proteomes" id="UP000654345"/>
    </source>
</evidence>
<dbReference type="RefSeq" id="WP_201371633.1">
    <property type="nucleotide sequence ID" value="NZ_BNJG01000001.1"/>
</dbReference>
<dbReference type="Pfam" id="PF13426">
    <property type="entry name" value="PAS_9"/>
    <property type="match status" value="1"/>
</dbReference>